<organism evidence="13">
    <name type="scientific">Magelona mirabilis</name>
    <dbReference type="NCBI Taxonomy" id="46598"/>
    <lineage>
        <taxon>Eukaryota</taxon>
        <taxon>Metazoa</taxon>
        <taxon>Spiralia</taxon>
        <taxon>Lophotrochozoa</taxon>
        <taxon>Annelida</taxon>
        <taxon>Polychaeta</taxon>
        <taxon>Sedentaria</taxon>
        <taxon>Canalipalpata</taxon>
        <taxon>Spionida</taxon>
        <taxon>Magelonidae</taxon>
        <taxon>Magelona</taxon>
    </lineage>
</organism>
<evidence type="ECO:0000256" key="5">
    <source>
        <dbReference type="ARBA" id="ARBA00022692"/>
    </source>
</evidence>
<dbReference type="GO" id="GO:0015986">
    <property type="term" value="P:proton motive force-driven ATP synthesis"/>
    <property type="evidence" value="ECO:0007669"/>
    <property type="project" value="InterPro"/>
</dbReference>
<keyword evidence="9 11" id="KW-0496">Mitochondrion</keyword>
<evidence type="ECO:0000256" key="4">
    <source>
        <dbReference type="ARBA" id="ARBA00022547"/>
    </source>
</evidence>
<keyword evidence="5 11" id="KW-0812">Transmembrane</keyword>
<dbReference type="GO" id="GO:0031966">
    <property type="term" value="C:mitochondrial membrane"/>
    <property type="evidence" value="ECO:0007669"/>
    <property type="project" value="UniProtKB-SubCell"/>
</dbReference>
<evidence type="ECO:0000256" key="6">
    <source>
        <dbReference type="ARBA" id="ARBA00022781"/>
    </source>
</evidence>
<evidence type="ECO:0000256" key="11">
    <source>
        <dbReference type="RuleBase" id="RU003661"/>
    </source>
</evidence>
<accession>A0A0S2N0C7</accession>
<evidence type="ECO:0000256" key="10">
    <source>
        <dbReference type="ARBA" id="ARBA00023136"/>
    </source>
</evidence>
<dbReference type="RefSeq" id="YP_009192160.1">
    <property type="nucleotide sequence ID" value="NC_028711.1"/>
</dbReference>
<evidence type="ECO:0000256" key="2">
    <source>
        <dbReference type="ARBA" id="ARBA00008892"/>
    </source>
</evidence>
<keyword evidence="4 11" id="KW-0138">CF(0)</keyword>
<feature type="transmembrane region" description="Helical" evidence="12">
    <location>
        <begin position="6"/>
        <end position="29"/>
    </location>
</feature>
<name>A0A0S2N0C7_9ANNE</name>
<protein>
    <recommendedName>
        <fullName evidence="11">ATP synthase complex subunit 8</fullName>
    </recommendedName>
</protein>
<dbReference type="InterPro" id="IPR001421">
    <property type="entry name" value="ATP8_metazoa"/>
</dbReference>
<keyword evidence="7 12" id="KW-1133">Transmembrane helix</keyword>
<dbReference type="AlphaFoldDB" id="A0A0S2N0C7"/>
<keyword evidence="10 12" id="KW-0472">Membrane</keyword>
<sequence length="52" mass="6153">MPQLAPLHWILLTLTFWLVVSLVASFLWWNQSPTTTISLSKNTLDTPRNWKW</sequence>
<evidence type="ECO:0000256" key="1">
    <source>
        <dbReference type="ARBA" id="ARBA00004304"/>
    </source>
</evidence>
<gene>
    <name evidence="13" type="primary">ATP8</name>
</gene>
<comment type="similarity">
    <text evidence="2 11">Belongs to the ATPase protein 8 family.</text>
</comment>
<evidence type="ECO:0000256" key="9">
    <source>
        <dbReference type="ARBA" id="ARBA00023128"/>
    </source>
</evidence>
<evidence type="ECO:0000256" key="8">
    <source>
        <dbReference type="ARBA" id="ARBA00023065"/>
    </source>
</evidence>
<dbReference type="EMBL" id="KT726959">
    <property type="protein sequence ID" value="ALO81676.1"/>
    <property type="molecule type" value="Genomic_DNA"/>
</dbReference>
<geneLocation type="mitochondrion" evidence="13"/>
<dbReference type="GO" id="GO:0015078">
    <property type="term" value="F:proton transmembrane transporter activity"/>
    <property type="evidence" value="ECO:0007669"/>
    <property type="project" value="InterPro"/>
</dbReference>
<keyword evidence="6 11" id="KW-0375">Hydrogen ion transport</keyword>
<evidence type="ECO:0000256" key="7">
    <source>
        <dbReference type="ARBA" id="ARBA00022989"/>
    </source>
</evidence>
<keyword evidence="8 11" id="KW-0406">Ion transport</keyword>
<dbReference type="Pfam" id="PF00895">
    <property type="entry name" value="ATP-synt_8"/>
    <property type="match status" value="1"/>
</dbReference>
<evidence type="ECO:0000313" key="13">
    <source>
        <dbReference type="EMBL" id="ALO81676.1"/>
    </source>
</evidence>
<dbReference type="GO" id="GO:0045259">
    <property type="term" value="C:proton-transporting ATP synthase complex"/>
    <property type="evidence" value="ECO:0007669"/>
    <property type="project" value="UniProtKB-KW"/>
</dbReference>
<keyword evidence="3 11" id="KW-0813">Transport</keyword>
<proteinExistence type="inferred from homology"/>
<evidence type="ECO:0000256" key="12">
    <source>
        <dbReference type="SAM" id="Phobius"/>
    </source>
</evidence>
<evidence type="ECO:0000256" key="3">
    <source>
        <dbReference type="ARBA" id="ARBA00022448"/>
    </source>
</evidence>
<comment type="subcellular location">
    <subcellularLocation>
        <location evidence="1 11">Mitochondrion membrane</location>
        <topology evidence="1 11">Single-pass membrane protein</topology>
    </subcellularLocation>
</comment>
<reference evidence="13" key="1">
    <citation type="journal article" date="2015" name="Mol. Phylogenet. Evol.">
        <title>Evolution of mitochondrial gene order in Annelida.</title>
        <authorList>
            <person name="Weigert A."/>
            <person name="Golombek A."/>
            <person name="Gerth M."/>
            <person name="Schwarz F."/>
            <person name="Struck T.H."/>
            <person name="Bleidorn C."/>
        </authorList>
    </citation>
    <scope>NUCLEOTIDE SEQUENCE</scope>
</reference>